<name>A0A1J0AAB2_9CYAN</name>
<dbReference type="EC" id="2.7.11.1" evidence="1"/>
<dbReference type="STRING" id="1188229.GlitD10_0556"/>
<keyword evidence="3 11" id="KW-0808">Transferase</keyword>
<keyword evidence="4" id="KW-0547">Nucleotide-binding</keyword>
<evidence type="ECO:0000256" key="1">
    <source>
        <dbReference type="ARBA" id="ARBA00012513"/>
    </source>
</evidence>
<keyword evidence="12" id="KW-1185">Reference proteome</keyword>
<reference evidence="11 12" key="1">
    <citation type="submission" date="2016-10" db="EMBL/GenBank/DDBJ databases">
        <title>Description of Gloeomargarita lithophora gen. nov., sp. nov., a thylakoid-bearing basal-branching cyanobacterium with intracellular carbonates, and proposal for Gloeomargaritales ord. nov.</title>
        <authorList>
            <person name="Moreira D."/>
            <person name="Tavera R."/>
            <person name="Benzerara K."/>
            <person name="Skouri-Panet F."/>
            <person name="Couradeau E."/>
            <person name="Gerard E."/>
            <person name="Loussert C."/>
            <person name="Novelo E."/>
            <person name="Zivanovic Y."/>
            <person name="Lopez-Garcia P."/>
        </authorList>
    </citation>
    <scope>NUCLEOTIDE SEQUENCE [LARGE SCALE GENOMIC DNA]</scope>
    <source>
        <strain evidence="11 12">D10</strain>
    </source>
</reference>
<dbReference type="Pfam" id="PF00069">
    <property type="entry name" value="Pkinase"/>
    <property type="match status" value="1"/>
</dbReference>
<dbReference type="PANTHER" id="PTHR24363:SF0">
    <property type="entry name" value="SERINE_THREONINE KINASE LIKE DOMAIN CONTAINING 1"/>
    <property type="match status" value="1"/>
</dbReference>
<organism evidence="11 12">
    <name type="scientific">Gloeomargarita lithophora Alchichica-D10</name>
    <dbReference type="NCBI Taxonomy" id="1188229"/>
    <lineage>
        <taxon>Bacteria</taxon>
        <taxon>Bacillati</taxon>
        <taxon>Cyanobacteriota</taxon>
        <taxon>Cyanophyceae</taxon>
        <taxon>Gloeomargaritales</taxon>
        <taxon>Gloeomargaritaceae</taxon>
        <taxon>Gloeomargarita</taxon>
    </lineage>
</organism>
<protein>
    <recommendedName>
        <fullName evidence="1">non-specific serine/threonine protein kinase</fullName>
        <ecNumber evidence="1">2.7.11.1</ecNumber>
    </recommendedName>
</protein>
<dbReference type="GO" id="GO:0004674">
    <property type="term" value="F:protein serine/threonine kinase activity"/>
    <property type="evidence" value="ECO:0007669"/>
    <property type="project" value="UniProtKB-KW"/>
</dbReference>
<keyword evidence="2 11" id="KW-0723">Serine/threonine-protein kinase</keyword>
<keyword evidence="5 11" id="KW-0418">Kinase</keyword>
<dbReference type="SUPFAM" id="SSF56112">
    <property type="entry name" value="Protein kinase-like (PK-like)"/>
    <property type="match status" value="1"/>
</dbReference>
<dbReference type="GO" id="GO:0005524">
    <property type="term" value="F:ATP binding"/>
    <property type="evidence" value="ECO:0007669"/>
    <property type="project" value="UniProtKB-KW"/>
</dbReference>
<dbReference type="AlphaFoldDB" id="A0A1J0AAB2"/>
<feature type="domain" description="Protein kinase" evidence="9">
    <location>
        <begin position="10"/>
        <end position="270"/>
    </location>
</feature>
<comment type="catalytic activity">
    <reaction evidence="8">
        <text>L-seryl-[protein] + ATP = O-phospho-L-seryl-[protein] + ADP + H(+)</text>
        <dbReference type="Rhea" id="RHEA:17989"/>
        <dbReference type="Rhea" id="RHEA-COMP:9863"/>
        <dbReference type="Rhea" id="RHEA-COMP:11604"/>
        <dbReference type="ChEBI" id="CHEBI:15378"/>
        <dbReference type="ChEBI" id="CHEBI:29999"/>
        <dbReference type="ChEBI" id="CHEBI:30616"/>
        <dbReference type="ChEBI" id="CHEBI:83421"/>
        <dbReference type="ChEBI" id="CHEBI:456216"/>
        <dbReference type="EC" id="2.7.11.1"/>
    </reaction>
</comment>
<evidence type="ECO:0000259" key="10">
    <source>
        <dbReference type="PROSITE" id="PS50206"/>
    </source>
</evidence>
<dbReference type="OrthoDB" id="468998at2"/>
<dbReference type="InterPro" id="IPR001763">
    <property type="entry name" value="Rhodanese-like_dom"/>
</dbReference>
<dbReference type="InterPro" id="IPR011009">
    <property type="entry name" value="Kinase-like_dom_sf"/>
</dbReference>
<dbReference type="RefSeq" id="WP_071453548.1">
    <property type="nucleotide sequence ID" value="NZ_CP017675.1"/>
</dbReference>
<evidence type="ECO:0000313" key="12">
    <source>
        <dbReference type="Proteomes" id="UP000180235"/>
    </source>
</evidence>
<dbReference type="InterPro" id="IPR000719">
    <property type="entry name" value="Prot_kinase_dom"/>
</dbReference>
<evidence type="ECO:0000256" key="4">
    <source>
        <dbReference type="ARBA" id="ARBA00022741"/>
    </source>
</evidence>
<evidence type="ECO:0000256" key="7">
    <source>
        <dbReference type="ARBA" id="ARBA00047899"/>
    </source>
</evidence>
<dbReference type="CDD" id="cd14014">
    <property type="entry name" value="STKc_PknB_like"/>
    <property type="match status" value="1"/>
</dbReference>
<evidence type="ECO:0000256" key="8">
    <source>
        <dbReference type="ARBA" id="ARBA00048679"/>
    </source>
</evidence>
<comment type="catalytic activity">
    <reaction evidence="7">
        <text>L-threonyl-[protein] + ATP = O-phospho-L-threonyl-[protein] + ADP + H(+)</text>
        <dbReference type="Rhea" id="RHEA:46608"/>
        <dbReference type="Rhea" id="RHEA-COMP:11060"/>
        <dbReference type="Rhea" id="RHEA-COMP:11605"/>
        <dbReference type="ChEBI" id="CHEBI:15378"/>
        <dbReference type="ChEBI" id="CHEBI:30013"/>
        <dbReference type="ChEBI" id="CHEBI:30616"/>
        <dbReference type="ChEBI" id="CHEBI:61977"/>
        <dbReference type="ChEBI" id="CHEBI:456216"/>
        <dbReference type="EC" id="2.7.11.1"/>
    </reaction>
</comment>
<keyword evidence="6" id="KW-0067">ATP-binding</keyword>
<feature type="domain" description="Rhodanese" evidence="10">
    <location>
        <begin position="392"/>
        <end position="411"/>
    </location>
</feature>
<dbReference type="PROSITE" id="PS50011">
    <property type="entry name" value="PROTEIN_KINASE_DOM"/>
    <property type="match status" value="1"/>
</dbReference>
<dbReference type="Gene3D" id="3.30.200.20">
    <property type="entry name" value="Phosphorylase Kinase, domain 1"/>
    <property type="match status" value="1"/>
</dbReference>
<accession>A0A1J0AAB2</accession>
<evidence type="ECO:0000256" key="3">
    <source>
        <dbReference type="ARBA" id="ARBA00022679"/>
    </source>
</evidence>
<gene>
    <name evidence="11" type="ORF">GlitD10_0556</name>
</gene>
<dbReference type="GO" id="GO:0106310">
    <property type="term" value="F:protein serine kinase activity"/>
    <property type="evidence" value="ECO:0007669"/>
    <property type="project" value="RHEA"/>
</dbReference>
<dbReference type="PROSITE" id="PS50206">
    <property type="entry name" value="RHODANESE_3"/>
    <property type="match status" value="1"/>
</dbReference>
<evidence type="ECO:0000313" key="11">
    <source>
        <dbReference type="EMBL" id="APB32870.1"/>
    </source>
</evidence>
<dbReference type="EMBL" id="CP017675">
    <property type="protein sequence ID" value="APB32870.1"/>
    <property type="molecule type" value="Genomic_DNA"/>
</dbReference>
<evidence type="ECO:0000256" key="5">
    <source>
        <dbReference type="ARBA" id="ARBA00022777"/>
    </source>
</evidence>
<dbReference type="Gene3D" id="1.10.510.10">
    <property type="entry name" value="Transferase(Phosphotransferase) domain 1"/>
    <property type="match status" value="1"/>
</dbReference>
<proteinExistence type="predicted"/>
<evidence type="ECO:0000256" key="6">
    <source>
        <dbReference type="ARBA" id="ARBA00022840"/>
    </source>
</evidence>
<dbReference type="KEGG" id="glt:GlitD10_0556"/>
<evidence type="ECO:0000259" key="9">
    <source>
        <dbReference type="PROSITE" id="PS50011"/>
    </source>
</evidence>
<dbReference type="PANTHER" id="PTHR24363">
    <property type="entry name" value="SERINE/THREONINE PROTEIN KINASE"/>
    <property type="match status" value="1"/>
</dbReference>
<dbReference type="Proteomes" id="UP000180235">
    <property type="component" value="Chromosome"/>
</dbReference>
<evidence type="ECO:0000256" key="2">
    <source>
        <dbReference type="ARBA" id="ARBA00022527"/>
    </source>
</evidence>
<sequence>MINQLLDGRYRIIETLAAGGFGKTFVAQDTKRPGQPQCVVKMLHGSHNQQTMEIARRLFYKEAETLEKLRHSQIPQLLAFFEQKQEFYLVEEYVPGYTLAQELGAGRVFGEGWVLTFLTDVLQILQFIHNQGVIHRDLKPSNLIRRQGDGNLVLIDFGAVKHLQIEGETPKEASHTVGIGTQGYMPTEQSSGKPRFSSDLYALGMMGIQALTGVHPRDLPEDMDTGEILWQDRANASPELTQILTKMVRYHFSQRYQRAEEVFQDLQPLLAGLPQLAVSPTTAAVNLALRVAEPTYREAQPHTPTTPFEIAPTTPASQVAQDISPTVAADATVPAGNLVGNLTAPASDTDRTEAAPLVTPTVMMPEPAKAKAPQSSTQNPLPWVAGGAVALVVLVTGGWFGWQQLVPKPTPAALTQARTLVTQASQSTAQAKTLEELQTAKAQWQKVLGELDAISNPGSAASEIAQIKAQSQQEITQLETRIKDCSAVLWGNCP</sequence>
<dbReference type="SMART" id="SM00220">
    <property type="entry name" value="S_TKc"/>
    <property type="match status" value="1"/>
</dbReference>